<sequence>MNSKSTVMNSASNSNQNSGLNSKL</sequence>
<reference evidence="2" key="2">
    <citation type="journal article" date="2015" name="Data Brief">
        <title>Shoot transcriptome of the giant reed, Arundo donax.</title>
        <authorList>
            <person name="Barrero R.A."/>
            <person name="Guerrero F.D."/>
            <person name="Moolhuijzen P."/>
            <person name="Goolsby J.A."/>
            <person name="Tidwell J."/>
            <person name="Bellgard S.E."/>
            <person name="Bellgard M.I."/>
        </authorList>
    </citation>
    <scope>NUCLEOTIDE SEQUENCE</scope>
    <source>
        <tissue evidence="2">Shoot tissue taken approximately 20 cm above the soil surface</tissue>
    </source>
</reference>
<name>A0A0A9BUJ2_ARUDO</name>
<organism evidence="2">
    <name type="scientific">Arundo donax</name>
    <name type="common">Giant reed</name>
    <name type="synonym">Donax arundinaceus</name>
    <dbReference type="NCBI Taxonomy" id="35708"/>
    <lineage>
        <taxon>Eukaryota</taxon>
        <taxon>Viridiplantae</taxon>
        <taxon>Streptophyta</taxon>
        <taxon>Embryophyta</taxon>
        <taxon>Tracheophyta</taxon>
        <taxon>Spermatophyta</taxon>
        <taxon>Magnoliopsida</taxon>
        <taxon>Liliopsida</taxon>
        <taxon>Poales</taxon>
        <taxon>Poaceae</taxon>
        <taxon>PACMAD clade</taxon>
        <taxon>Arundinoideae</taxon>
        <taxon>Arundineae</taxon>
        <taxon>Arundo</taxon>
    </lineage>
</organism>
<reference evidence="2" key="1">
    <citation type="submission" date="2014-09" db="EMBL/GenBank/DDBJ databases">
        <authorList>
            <person name="Magalhaes I.L.F."/>
            <person name="Oliveira U."/>
            <person name="Santos F.R."/>
            <person name="Vidigal T.H.D.A."/>
            <person name="Brescovit A.D."/>
            <person name="Santos A.J."/>
        </authorList>
    </citation>
    <scope>NUCLEOTIDE SEQUENCE</scope>
    <source>
        <tissue evidence="2">Shoot tissue taken approximately 20 cm above the soil surface</tissue>
    </source>
</reference>
<evidence type="ECO:0000313" key="2">
    <source>
        <dbReference type="EMBL" id="JAD64840.1"/>
    </source>
</evidence>
<protein>
    <submittedName>
        <fullName evidence="2">Uncharacterized protein</fullName>
    </submittedName>
</protein>
<dbReference type="EMBL" id="GBRH01233055">
    <property type="protein sequence ID" value="JAD64840.1"/>
    <property type="molecule type" value="Transcribed_RNA"/>
</dbReference>
<feature type="region of interest" description="Disordered" evidence="1">
    <location>
        <begin position="1"/>
        <end position="24"/>
    </location>
</feature>
<accession>A0A0A9BUJ2</accession>
<proteinExistence type="predicted"/>
<dbReference type="AlphaFoldDB" id="A0A0A9BUJ2"/>
<evidence type="ECO:0000256" key="1">
    <source>
        <dbReference type="SAM" id="MobiDB-lite"/>
    </source>
</evidence>